<comment type="caution">
    <text evidence="4">The sequence shown here is derived from an EMBL/GenBank/DDBJ whole genome shotgun (WGS) entry which is preliminary data.</text>
</comment>
<dbReference type="EMBL" id="JAEFBJ010000001">
    <property type="protein sequence ID" value="KAG7658046.1"/>
    <property type="molecule type" value="Genomic_DNA"/>
</dbReference>
<dbReference type="InterPro" id="IPR002182">
    <property type="entry name" value="NB-ARC"/>
</dbReference>
<gene>
    <name evidence="4" type="ORF">ISN44_As01g050530</name>
</gene>
<evidence type="ECO:0000259" key="3">
    <source>
        <dbReference type="Pfam" id="PF00931"/>
    </source>
</evidence>
<keyword evidence="2" id="KW-0175">Coiled coil</keyword>
<accession>A0A8T2HFB0</accession>
<dbReference type="PANTHER" id="PTHR33463">
    <property type="entry name" value="NB-ARC DOMAIN-CONTAINING PROTEIN-RELATED"/>
    <property type="match status" value="1"/>
</dbReference>
<evidence type="ECO:0000256" key="2">
    <source>
        <dbReference type="SAM" id="Coils"/>
    </source>
</evidence>
<keyword evidence="1" id="KW-0611">Plant defense</keyword>
<evidence type="ECO:0000256" key="1">
    <source>
        <dbReference type="ARBA" id="ARBA00022821"/>
    </source>
</evidence>
<keyword evidence="5" id="KW-1185">Reference proteome</keyword>
<dbReference type="Pfam" id="PF00931">
    <property type="entry name" value="NB-ARC"/>
    <property type="match status" value="1"/>
</dbReference>
<dbReference type="Proteomes" id="UP000694251">
    <property type="component" value="Chromosome 1"/>
</dbReference>
<feature type="domain" description="NB-ARC" evidence="3">
    <location>
        <begin position="159"/>
        <end position="193"/>
    </location>
</feature>
<name>A0A8T2HFB0_ARASU</name>
<protein>
    <submittedName>
        <fullName evidence="4">NB-ARC</fullName>
    </submittedName>
</protein>
<sequence>MGNFVAFQCSGVEVLDRITSCLRDKGYIRTFKENLMAVEREMEDLKAIQHEVQNKVARDEARHQQRLEAVQVWLTRVERIDTQFKNVLSASLVQLQKLCFCGLCSKNVYSSYKYGKRVFLLLEEVKKLKLEGKFEVVAESAPRSGVEERPTKPTIGQDIMLEKAWNRLIMQDEVGIMDLHGMGGVGKTTLFKSDNTSRKDPVMVESARKVVEECRGLPLALSVIGEAMASKTIYGTRMGACNRCFD</sequence>
<organism evidence="4 5">
    <name type="scientific">Arabidopsis suecica</name>
    <name type="common">Swedish thale-cress</name>
    <name type="synonym">Cardaminopsis suecica</name>
    <dbReference type="NCBI Taxonomy" id="45249"/>
    <lineage>
        <taxon>Eukaryota</taxon>
        <taxon>Viridiplantae</taxon>
        <taxon>Streptophyta</taxon>
        <taxon>Embryophyta</taxon>
        <taxon>Tracheophyta</taxon>
        <taxon>Spermatophyta</taxon>
        <taxon>Magnoliopsida</taxon>
        <taxon>eudicotyledons</taxon>
        <taxon>Gunneridae</taxon>
        <taxon>Pentapetalae</taxon>
        <taxon>rosids</taxon>
        <taxon>malvids</taxon>
        <taxon>Brassicales</taxon>
        <taxon>Brassicaceae</taxon>
        <taxon>Camelineae</taxon>
        <taxon>Arabidopsis</taxon>
    </lineage>
</organism>
<evidence type="ECO:0000313" key="5">
    <source>
        <dbReference type="Proteomes" id="UP000694251"/>
    </source>
</evidence>
<reference evidence="4 5" key="1">
    <citation type="submission" date="2020-12" db="EMBL/GenBank/DDBJ databases">
        <title>Concerted genomic and epigenomic changes stabilize Arabidopsis allopolyploids.</title>
        <authorList>
            <person name="Chen Z."/>
        </authorList>
    </citation>
    <scope>NUCLEOTIDE SEQUENCE [LARGE SCALE GENOMIC DNA]</scope>
    <source>
        <strain evidence="4">As9502</strain>
        <tissue evidence="4">Leaf</tissue>
    </source>
</reference>
<feature type="coiled-coil region" evidence="2">
    <location>
        <begin position="28"/>
        <end position="55"/>
    </location>
</feature>
<dbReference type="AlphaFoldDB" id="A0A8T2HFB0"/>
<evidence type="ECO:0000313" key="4">
    <source>
        <dbReference type="EMBL" id="KAG7658046.1"/>
    </source>
</evidence>
<dbReference type="InterPro" id="IPR050905">
    <property type="entry name" value="Plant_NBS-LRR"/>
</dbReference>
<dbReference type="GO" id="GO:0043531">
    <property type="term" value="F:ADP binding"/>
    <property type="evidence" value="ECO:0007669"/>
    <property type="project" value="InterPro"/>
</dbReference>
<dbReference type="PANTHER" id="PTHR33463:SF220">
    <property type="entry name" value="NB-ARC DOMAIN-CONTAINING PROTEIN"/>
    <property type="match status" value="1"/>
</dbReference>
<dbReference type="OrthoDB" id="1110501at2759"/>
<proteinExistence type="predicted"/>